<dbReference type="EMBL" id="BOOG01000021">
    <property type="protein sequence ID" value="GIH70348.1"/>
    <property type="molecule type" value="Genomic_DNA"/>
</dbReference>
<protein>
    <submittedName>
        <fullName evidence="2">Uncharacterized protein</fullName>
    </submittedName>
</protein>
<evidence type="ECO:0000313" key="2">
    <source>
        <dbReference type="EMBL" id="GIH70348.1"/>
    </source>
</evidence>
<keyword evidence="3" id="KW-1185">Reference proteome</keyword>
<dbReference type="AlphaFoldDB" id="A0A8J3RD70"/>
<keyword evidence="1" id="KW-0812">Transmembrane</keyword>
<feature type="transmembrane region" description="Helical" evidence="1">
    <location>
        <begin position="32"/>
        <end position="53"/>
    </location>
</feature>
<keyword evidence="1" id="KW-1133">Transmembrane helix</keyword>
<evidence type="ECO:0000313" key="3">
    <source>
        <dbReference type="Proteomes" id="UP000610966"/>
    </source>
</evidence>
<accession>A0A8J3RD70</accession>
<evidence type="ECO:0000256" key="1">
    <source>
        <dbReference type="SAM" id="Phobius"/>
    </source>
</evidence>
<sequence>MFRRIEDMQGGPDDPRDFDEWATGFKKTFKNVILPIGITIVVILIVSAIGGALTH</sequence>
<name>A0A8J3RD70_9ACTN</name>
<comment type="caution">
    <text evidence="2">The sequence shown here is derived from an EMBL/GenBank/DDBJ whole genome shotgun (WGS) entry which is preliminary data.</text>
</comment>
<keyword evidence="1" id="KW-0472">Membrane</keyword>
<gene>
    <name evidence="2" type="ORF">Mth01_26010</name>
</gene>
<reference evidence="2" key="1">
    <citation type="submission" date="2021-01" db="EMBL/GenBank/DDBJ databases">
        <title>Whole genome shotgun sequence of Sphaerimonospora thailandensis NBRC 107569.</title>
        <authorList>
            <person name="Komaki H."/>
            <person name="Tamura T."/>
        </authorList>
    </citation>
    <scope>NUCLEOTIDE SEQUENCE</scope>
    <source>
        <strain evidence="2">NBRC 107569</strain>
    </source>
</reference>
<organism evidence="2 3">
    <name type="scientific">Sphaerimonospora thailandensis</name>
    <dbReference type="NCBI Taxonomy" id="795644"/>
    <lineage>
        <taxon>Bacteria</taxon>
        <taxon>Bacillati</taxon>
        <taxon>Actinomycetota</taxon>
        <taxon>Actinomycetes</taxon>
        <taxon>Streptosporangiales</taxon>
        <taxon>Streptosporangiaceae</taxon>
        <taxon>Sphaerimonospora</taxon>
    </lineage>
</organism>
<dbReference type="Proteomes" id="UP000610966">
    <property type="component" value="Unassembled WGS sequence"/>
</dbReference>
<proteinExistence type="predicted"/>